<dbReference type="EMBL" id="JAMZDE010000007">
    <property type="protein sequence ID" value="MCP1339771.1"/>
    <property type="molecule type" value="Genomic_DNA"/>
</dbReference>
<accession>A0A9X2G219</accession>
<dbReference type="GO" id="GO:0031119">
    <property type="term" value="P:tRNA pseudouridine synthesis"/>
    <property type="evidence" value="ECO:0007669"/>
    <property type="project" value="UniProtKB-UniRule"/>
</dbReference>
<dbReference type="InterPro" id="IPR015240">
    <property type="entry name" value="tRNA_sdUridine_synth_fam1_C"/>
</dbReference>
<evidence type="ECO:0000313" key="9">
    <source>
        <dbReference type="EMBL" id="MCP1339771.1"/>
    </source>
</evidence>
<sequence>MSKARLRKGRAVTGVVLLNKPQGMSSNHALQRVKRLYNAQKAGHTGALDPLATGILPVCLGEATKFSQYLLDADKAYRVEATLGVRTTTSDAEGEVVEEKPVAVDAATVANAIKQFIGEQEQSPSIYSALKHEGRPLYYYARQGIEVPKKTRTITVHSIELLGIQDNKVTLQVSCSKGTYIRTLVDDLGQLLGCGAHVSMLHRNAVADIAEAAMVTLEQLEAIAEEGYEALDALLHPADLLLGELPVVTVTQEQTRDFLHGQPIPLPEQNGNEAEEWRVTTENSLFLGVGRVKNAELWPRRVIAREHVDL</sequence>
<dbReference type="SUPFAM" id="SSF55120">
    <property type="entry name" value="Pseudouridine synthase"/>
    <property type="match status" value="1"/>
</dbReference>
<dbReference type="AlphaFoldDB" id="A0A9X2G219"/>
<dbReference type="CDD" id="cd21152">
    <property type="entry name" value="PUA_TruB_bacterial"/>
    <property type="match status" value="1"/>
</dbReference>
<dbReference type="PANTHER" id="PTHR13767:SF2">
    <property type="entry name" value="PSEUDOURIDYLATE SYNTHASE TRUB1"/>
    <property type="match status" value="1"/>
</dbReference>
<keyword evidence="4 5" id="KW-0413">Isomerase</keyword>
<dbReference type="Pfam" id="PF09157">
    <property type="entry name" value="TruB-C_2"/>
    <property type="match status" value="1"/>
</dbReference>
<evidence type="ECO:0000259" key="8">
    <source>
        <dbReference type="Pfam" id="PF16198"/>
    </source>
</evidence>
<feature type="domain" description="tRNA pseudouridine synthase II TruB subfamily 1 C-terminal" evidence="7">
    <location>
        <begin position="246"/>
        <end position="303"/>
    </location>
</feature>
<evidence type="ECO:0000313" key="10">
    <source>
        <dbReference type="Proteomes" id="UP001139474"/>
    </source>
</evidence>
<evidence type="ECO:0000256" key="3">
    <source>
        <dbReference type="ARBA" id="ARBA00022694"/>
    </source>
</evidence>
<dbReference type="GO" id="GO:1990481">
    <property type="term" value="P:mRNA pseudouridine synthesis"/>
    <property type="evidence" value="ECO:0007669"/>
    <property type="project" value="TreeGrafter"/>
</dbReference>
<dbReference type="SUPFAM" id="SSF88697">
    <property type="entry name" value="PUA domain-like"/>
    <property type="match status" value="1"/>
</dbReference>
<keyword evidence="3 5" id="KW-0819">tRNA processing</keyword>
<dbReference type="Pfam" id="PF16198">
    <property type="entry name" value="TruB_C_2"/>
    <property type="match status" value="1"/>
</dbReference>
<dbReference type="RefSeq" id="WP_253619680.1">
    <property type="nucleotide sequence ID" value="NZ_JAMZDE010000007.1"/>
</dbReference>
<dbReference type="Pfam" id="PF01509">
    <property type="entry name" value="TruB_N"/>
    <property type="match status" value="1"/>
</dbReference>
<comment type="function">
    <text evidence="5">Responsible for synthesis of pseudouridine from uracil-55 in the psi GC loop of transfer RNAs.</text>
</comment>
<dbReference type="InterPro" id="IPR032819">
    <property type="entry name" value="TruB_C"/>
</dbReference>
<feature type="domain" description="tRNA pseudouridylate synthase B C-terminal" evidence="8">
    <location>
        <begin position="182"/>
        <end position="242"/>
    </location>
</feature>
<evidence type="ECO:0000256" key="4">
    <source>
        <dbReference type="ARBA" id="ARBA00023235"/>
    </source>
</evidence>
<protein>
    <recommendedName>
        <fullName evidence="5">tRNA pseudouridine synthase B</fullName>
        <ecNumber evidence="5">5.4.99.25</ecNumber>
    </recommendedName>
    <alternativeName>
        <fullName evidence="5">tRNA pseudouridine(55) synthase</fullName>
        <shortName evidence="5">Psi55 synthase</shortName>
    </alternativeName>
    <alternativeName>
        <fullName evidence="5">tRNA pseudouridylate synthase</fullName>
    </alternativeName>
    <alternativeName>
        <fullName evidence="5">tRNA-uridine isomerase</fullName>
    </alternativeName>
</protein>
<dbReference type="InterPro" id="IPR002501">
    <property type="entry name" value="PsdUridine_synth_N"/>
</dbReference>
<dbReference type="InterPro" id="IPR036974">
    <property type="entry name" value="PUA_sf"/>
</dbReference>
<name>A0A9X2G219_9GAMM</name>
<evidence type="ECO:0000259" key="6">
    <source>
        <dbReference type="Pfam" id="PF01509"/>
    </source>
</evidence>
<keyword evidence="10" id="KW-1185">Reference proteome</keyword>
<dbReference type="Gene3D" id="3.30.2350.10">
    <property type="entry name" value="Pseudouridine synthase"/>
    <property type="match status" value="1"/>
</dbReference>
<evidence type="ECO:0000256" key="1">
    <source>
        <dbReference type="ARBA" id="ARBA00000385"/>
    </source>
</evidence>
<dbReference type="Gene3D" id="2.30.130.10">
    <property type="entry name" value="PUA domain"/>
    <property type="match status" value="1"/>
</dbReference>
<dbReference type="InterPro" id="IPR020103">
    <property type="entry name" value="PsdUridine_synth_cat_dom_sf"/>
</dbReference>
<evidence type="ECO:0000256" key="2">
    <source>
        <dbReference type="ARBA" id="ARBA00005642"/>
    </source>
</evidence>
<dbReference type="CDD" id="cd02573">
    <property type="entry name" value="PseudoU_synth_EcTruB"/>
    <property type="match status" value="1"/>
</dbReference>
<dbReference type="InterPro" id="IPR015947">
    <property type="entry name" value="PUA-like_sf"/>
</dbReference>
<dbReference type="PANTHER" id="PTHR13767">
    <property type="entry name" value="TRNA-PSEUDOURIDINE SYNTHASE"/>
    <property type="match status" value="1"/>
</dbReference>
<dbReference type="EC" id="5.4.99.25" evidence="5"/>
<dbReference type="InterPro" id="IPR014780">
    <property type="entry name" value="tRNA_psdUridine_synth_TruB"/>
</dbReference>
<reference evidence="9" key="1">
    <citation type="submission" date="2022-06" db="EMBL/GenBank/DDBJ databases">
        <title>Idiomarina rhizosphaerae M1R2S28.</title>
        <authorList>
            <person name="Sun J.-Q."/>
            <person name="Li L.-F."/>
        </authorList>
    </citation>
    <scope>NUCLEOTIDE SEQUENCE</scope>
    <source>
        <strain evidence="9">M1R2S28</strain>
    </source>
</reference>
<evidence type="ECO:0000256" key="5">
    <source>
        <dbReference type="HAMAP-Rule" id="MF_01080"/>
    </source>
</evidence>
<dbReference type="NCBIfam" id="TIGR00431">
    <property type="entry name" value="TruB"/>
    <property type="match status" value="1"/>
</dbReference>
<comment type="caution">
    <text evidence="9">The sequence shown here is derived from an EMBL/GenBank/DDBJ whole genome shotgun (WGS) entry which is preliminary data.</text>
</comment>
<dbReference type="HAMAP" id="MF_01080">
    <property type="entry name" value="TruB_bact"/>
    <property type="match status" value="1"/>
</dbReference>
<organism evidence="9 10">
    <name type="scientific">Idiomarina rhizosphaerae</name>
    <dbReference type="NCBI Taxonomy" id="2961572"/>
    <lineage>
        <taxon>Bacteria</taxon>
        <taxon>Pseudomonadati</taxon>
        <taxon>Pseudomonadota</taxon>
        <taxon>Gammaproteobacteria</taxon>
        <taxon>Alteromonadales</taxon>
        <taxon>Idiomarinaceae</taxon>
        <taxon>Idiomarina</taxon>
    </lineage>
</organism>
<dbReference type="GO" id="GO:0160148">
    <property type="term" value="F:tRNA pseudouridine(55) synthase activity"/>
    <property type="evidence" value="ECO:0007669"/>
    <property type="project" value="UniProtKB-EC"/>
</dbReference>
<evidence type="ECO:0000259" key="7">
    <source>
        <dbReference type="Pfam" id="PF09157"/>
    </source>
</evidence>
<proteinExistence type="inferred from homology"/>
<feature type="active site" description="Nucleophile" evidence="5">
    <location>
        <position position="49"/>
    </location>
</feature>
<dbReference type="GO" id="GO:0003723">
    <property type="term" value="F:RNA binding"/>
    <property type="evidence" value="ECO:0007669"/>
    <property type="project" value="InterPro"/>
</dbReference>
<feature type="domain" description="Pseudouridine synthase II N-terminal" evidence="6">
    <location>
        <begin position="34"/>
        <end position="181"/>
    </location>
</feature>
<gene>
    <name evidence="5 9" type="primary">truB</name>
    <name evidence="9" type="ORF">NJR55_09205</name>
</gene>
<comment type="catalytic activity">
    <reaction evidence="1 5">
        <text>uridine(55) in tRNA = pseudouridine(55) in tRNA</text>
        <dbReference type="Rhea" id="RHEA:42532"/>
        <dbReference type="Rhea" id="RHEA-COMP:10101"/>
        <dbReference type="Rhea" id="RHEA-COMP:10102"/>
        <dbReference type="ChEBI" id="CHEBI:65314"/>
        <dbReference type="ChEBI" id="CHEBI:65315"/>
        <dbReference type="EC" id="5.4.99.25"/>
    </reaction>
</comment>
<comment type="similarity">
    <text evidence="2 5">Belongs to the pseudouridine synthase TruB family. Type 1 subfamily.</text>
</comment>
<dbReference type="Proteomes" id="UP001139474">
    <property type="component" value="Unassembled WGS sequence"/>
</dbReference>